<keyword evidence="8 9" id="KW-0624">Polysaccharide degradation</keyword>
<sequence length="371" mass="41474">MKLLAMYKPVQHLQSTASPPSFPTLFLNLVQEMAMAYVGALIFVCVQIVLSGVFGAPAKTGIILRDLAEPRFFGAAANTTYLFHDEKYTELALTQFSIFTPEDEMKWGEIEPIQNVFNFTGADEIVNLAESVGAKVRGHNFLWETHLPPWINESLSAVEIDRALKHHITTIMQRYKGRIYAYDVVNEPISDTPNATFRQTIWTDKLGQESVAKALTYAREADPVPKLYINDYDIEGINAKSNSLYEVVKSLKKDGVPLDAIGFQSHITLGQVPSTMKENMQRFVDLDLDVAITELDINLRGPANETALAQQAKDYHSVVSTCMEIERCVSVTVWGISDDHSWIPDGEVLPWDANKNPKPAFFAIADAFRGK</sequence>
<accession>A0A4S8LPQ5</accession>
<evidence type="ECO:0000256" key="6">
    <source>
        <dbReference type="ARBA" id="ARBA00023277"/>
    </source>
</evidence>
<dbReference type="InterPro" id="IPR017853">
    <property type="entry name" value="GH"/>
</dbReference>
<evidence type="ECO:0000256" key="1">
    <source>
        <dbReference type="ARBA" id="ARBA00000681"/>
    </source>
</evidence>
<evidence type="ECO:0000313" key="13">
    <source>
        <dbReference type="Proteomes" id="UP000297245"/>
    </source>
</evidence>
<organism evidence="12 13">
    <name type="scientific">Dendrothele bispora (strain CBS 962.96)</name>
    <dbReference type="NCBI Taxonomy" id="1314807"/>
    <lineage>
        <taxon>Eukaryota</taxon>
        <taxon>Fungi</taxon>
        <taxon>Dikarya</taxon>
        <taxon>Basidiomycota</taxon>
        <taxon>Agaricomycotina</taxon>
        <taxon>Agaricomycetes</taxon>
        <taxon>Agaricomycetidae</taxon>
        <taxon>Agaricales</taxon>
        <taxon>Agaricales incertae sedis</taxon>
        <taxon>Dendrothele</taxon>
    </lineage>
</organism>
<keyword evidence="3" id="KW-0858">Xylan degradation</keyword>
<dbReference type="PRINTS" id="PR00134">
    <property type="entry name" value="GLHYDRLASE10"/>
</dbReference>
<keyword evidence="13" id="KW-1185">Reference proteome</keyword>
<evidence type="ECO:0000256" key="7">
    <source>
        <dbReference type="ARBA" id="ARBA00023295"/>
    </source>
</evidence>
<comment type="similarity">
    <text evidence="2 9">Belongs to the glycosyl hydrolase 10 (cellulase F) family.</text>
</comment>
<evidence type="ECO:0000259" key="11">
    <source>
        <dbReference type="PROSITE" id="PS51760"/>
    </source>
</evidence>
<evidence type="ECO:0000256" key="10">
    <source>
        <dbReference type="SAM" id="Phobius"/>
    </source>
</evidence>
<keyword evidence="4" id="KW-0732">Signal</keyword>
<dbReference type="Proteomes" id="UP000297245">
    <property type="component" value="Unassembled WGS sequence"/>
</dbReference>
<dbReference type="SMART" id="SM00633">
    <property type="entry name" value="Glyco_10"/>
    <property type="match status" value="1"/>
</dbReference>
<gene>
    <name evidence="12" type="ORF">K435DRAFT_968214</name>
</gene>
<dbReference type="GO" id="GO:0045493">
    <property type="term" value="P:xylan catabolic process"/>
    <property type="evidence" value="ECO:0007669"/>
    <property type="project" value="UniProtKB-KW"/>
</dbReference>
<dbReference type="OrthoDB" id="3055998at2759"/>
<dbReference type="InterPro" id="IPR044846">
    <property type="entry name" value="GH10"/>
</dbReference>
<reference evidence="12 13" key="1">
    <citation type="journal article" date="2019" name="Nat. Ecol. Evol.">
        <title>Megaphylogeny resolves global patterns of mushroom evolution.</title>
        <authorList>
            <person name="Varga T."/>
            <person name="Krizsan K."/>
            <person name="Foldi C."/>
            <person name="Dima B."/>
            <person name="Sanchez-Garcia M."/>
            <person name="Sanchez-Ramirez S."/>
            <person name="Szollosi G.J."/>
            <person name="Szarkandi J.G."/>
            <person name="Papp V."/>
            <person name="Albert L."/>
            <person name="Andreopoulos W."/>
            <person name="Angelini C."/>
            <person name="Antonin V."/>
            <person name="Barry K.W."/>
            <person name="Bougher N.L."/>
            <person name="Buchanan P."/>
            <person name="Buyck B."/>
            <person name="Bense V."/>
            <person name="Catcheside P."/>
            <person name="Chovatia M."/>
            <person name="Cooper J."/>
            <person name="Damon W."/>
            <person name="Desjardin D."/>
            <person name="Finy P."/>
            <person name="Geml J."/>
            <person name="Haridas S."/>
            <person name="Hughes K."/>
            <person name="Justo A."/>
            <person name="Karasinski D."/>
            <person name="Kautmanova I."/>
            <person name="Kiss B."/>
            <person name="Kocsube S."/>
            <person name="Kotiranta H."/>
            <person name="LaButti K.M."/>
            <person name="Lechner B.E."/>
            <person name="Liimatainen K."/>
            <person name="Lipzen A."/>
            <person name="Lukacs Z."/>
            <person name="Mihaltcheva S."/>
            <person name="Morgado L.N."/>
            <person name="Niskanen T."/>
            <person name="Noordeloos M.E."/>
            <person name="Ohm R.A."/>
            <person name="Ortiz-Santana B."/>
            <person name="Ovrebo C."/>
            <person name="Racz N."/>
            <person name="Riley R."/>
            <person name="Savchenko A."/>
            <person name="Shiryaev A."/>
            <person name="Soop K."/>
            <person name="Spirin V."/>
            <person name="Szebenyi C."/>
            <person name="Tomsovsky M."/>
            <person name="Tulloss R.E."/>
            <person name="Uehling J."/>
            <person name="Grigoriev I.V."/>
            <person name="Vagvolgyi C."/>
            <person name="Papp T."/>
            <person name="Martin F.M."/>
            <person name="Miettinen O."/>
            <person name="Hibbett D.S."/>
            <person name="Nagy L.G."/>
        </authorList>
    </citation>
    <scope>NUCLEOTIDE SEQUENCE [LARGE SCALE GENOMIC DNA]</scope>
    <source>
        <strain evidence="12 13">CBS 962.96</strain>
    </source>
</reference>
<dbReference type="InterPro" id="IPR001000">
    <property type="entry name" value="GH10_dom"/>
</dbReference>
<keyword evidence="5 9" id="KW-0378">Hydrolase</keyword>
<keyword evidence="7 9" id="KW-0326">Glycosidase</keyword>
<evidence type="ECO:0000256" key="2">
    <source>
        <dbReference type="ARBA" id="ARBA00007495"/>
    </source>
</evidence>
<evidence type="ECO:0000313" key="12">
    <source>
        <dbReference type="EMBL" id="THU91386.1"/>
    </source>
</evidence>
<proteinExistence type="inferred from homology"/>
<feature type="transmembrane region" description="Helical" evidence="10">
    <location>
        <begin position="34"/>
        <end position="56"/>
    </location>
</feature>
<keyword evidence="10" id="KW-0472">Membrane</keyword>
<dbReference type="Gene3D" id="3.20.20.80">
    <property type="entry name" value="Glycosidases"/>
    <property type="match status" value="1"/>
</dbReference>
<dbReference type="EC" id="3.2.1.8" evidence="9"/>
<dbReference type="GO" id="GO:0031176">
    <property type="term" value="F:endo-1,4-beta-xylanase activity"/>
    <property type="evidence" value="ECO:0007669"/>
    <property type="project" value="UniProtKB-EC"/>
</dbReference>
<protein>
    <recommendedName>
        <fullName evidence="9">Beta-xylanase</fullName>
        <ecNumber evidence="9">3.2.1.8</ecNumber>
    </recommendedName>
</protein>
<dbReference type="PANTHER" id="PTHR31490:SF88">
    <property type="entry name" value="BETA-XYLANASE"/>
    <property type="match status" value="1"/>
</dbReference>
<keyword evidence="6 9" id="KW-0119">Carbohydrate metabolism</keyword>
<dbReference type="Pfam" id="PF00331">
    <property type="entry name" value="Glyco_hydro_10"/>
    <property type="match status" value="1"/>
</dbReference>
<dbReference type="PROSITE" id="PS51760">
    <property type="entry name" value="GH10_2"/>
    <property type="match status" value="1"/>
</dbReference>
<dbReference type="PANTHER" id="PTHR31490">
    <property type="entry name" value="GLYCOSYL HYDROLASE"/>
    <property type="match status" value="1"/>
</dbReference>
<dbReference type="SUPFAM" id="SSF51445">
    <property type="entry name" value="(Trans)glycosidases"/>
    <property type="match status" value="1"/>
</dbReference>
<keyword evidence="10" id="KW-0812">Transmembrane</keyword>
<evidence type="ECO:0000256" key="8">
    <source>
        <dbReference type="ARBA" id="ARBA00023326"/>
    </source>
</evidence>
<evidence type="ECO:0000256" key="9">
    <source>
        <dbReference type="RuleBase" id="RU361174"/>
    </source>
</evidence>
<evidence type="ECO:0000256" key="5">
    <source>
        <dbReference type="ARBA" id="ARBA00022801"/>
    </source>
</evidence>
<evidence type="ECO:0000256" key="3">
    <source>
        <dbReference type="ARBA" id="ARBA00022651"/>
    </source>
</evidence>
<feature type="domain" description="GH10" evidence="11">
    <location>
        <begin position="58"/>
        <end position="367"/>
    </location>
</feature>
<evidence type="ECO:0000256" key="4">
    <source>
        <dbReference type="ARBA" id="ARBA00022729"/>
    </source>
</evidence>
<comment type="catalytic activity">
    <reaction evidence="1 9">
        <text>Endohydrolysis of (1-&gt;4)-beta-D-xylosidic linkages in xylans.</text>
        <dbReference type="EC" id="3.2.1.8"/>
    </reaction>
</comment>
<dbReference type="AlphaFoldDB" id="A0A4S8LPQ5"/>
<name>A0A4S8LPQ5_DENBC</name>
<keyword evidence="10" id="KW-1133">Transmembrane helix</keyword>
<dbReference type="EMBL" id="ML179307">
    <property type="protein sequence ID" value="THU91386.1"/>
    <property type="molecule type" value="Genomic_DNA"/>
</dbReference>